<accession>A0A9W8UKU8</accession>
<keyword evidence="3" id="KW-1185">Reference proteome</keyword>
<feature type="region of interest" description="Disordered" evidence="1">
    <location>
        <begin position="1"/>
        <end position="22"/>
    </location>
</feature>
<feature type="compositionally biased region" description="Polar residues" evidence="1">
    <location>
        <begin position="1"/>
        <end position="16"/>
    </location>
</feature>
<reference evidence="2" key="1">
    <citation type="journal article" date="2023" name="Access Microbiol">
        <title>De-novo genome assembly for Akanthomyces muscarius, a biocontrol agent of insect agricultural pests.</title>
        <authorList>
            <person name="Erdos Z."/>
            <person name="Studholme D.J."/>
            <person name="Raymond B."/>
            <person name="Sharma M."/>
        </authorList>
    </citation>
    <scope>NUCLEOTIDE SEQUENCE</scope>
    <source>
        <strain evidence="2">Ve6</strain>
    </source>
</reference>
<name>A0A9W8UKU8_AKAMU</name>
<dbReference type="GeneID" id="80898465"/>
<dbReference type="Proteomes" id="UP001144673">
    <property type="component" value="Chromosome 4"/>
</dbReference>
<evidence type="ECO:0000313" key="2">
    <source>
        <dbReference type="EMBL" id="KAJ4150561.1"/>
    </source>
</evidence>
<dbReference type="AlphaFoldDB" id="A0A9W8UKU8"/>
<gene>
    <name evidence="2" type="ORF">LMH87_011306</name>
</gene>
<comment type="caution">
    <text evidence="2">The sequence shown here is derived from an EMBL/GenBank/DDBJ whole genome shotgun (WGS) entry which is preliminary data.</text>
</comment>
<organism evidence="2 3">
    <name type="scientific">Akanthomyces muscarius</name>
    <name type="common">Entomopathogenic fungus</name>
    <name type="synonym">Lecanicillium muscarium</name>
    <dbReference type="NCBI Taxonomy" id="2231603"/>
    <lineage>
        <taxon>Eukaryota</taxon>
        <taxon>Fungi</taxon>
        <taxon>Dikarya</taxon>
        <taxon>Ascomycota</taxon>
        <taxon>Pezizomycotina</taxon>
        <taxon>Sordariomycetes</taxon>
        <taxon>Hypocreomycetidae</taxon>
        <taxon>Hypocreales</taxon>
        <taxon>Cordycipitaceae</taxon>
        <taxon>Akanthomyces</taxon>
    </lineage>
</organism>
<dbReference type="EMBL" id="JAJHUN010000009">
    <property type="protein sequence ID" value="KAJ4150561.1"/>
    <property type="molecule type" value="Genomic_DNA"/>
</dbReference>
<evidence type="ECO:0000256" key="1">
    <source>
        <dbReference type="SAM" id="MobiDB-lite"/>
    </source>
</evidence>
<sequence>MPADAAQNTSLSTCQKAQGHPPPLPLAARQNSSIFFSLYPDLKTISVRNARDYASCAGCRYYREFCLLCSSAYPRSS</sequence>
<dbReference type="RefSeq" id="XP_056052275.1">
    <property type="nucleotide sequence ID" value="XM_056200425.1"/>
</dbReference>
<proteinExistence type="predicted"/>
<protein>
    <submittedName>
        <fullName evidence="2">Uncharacterized protein</fullName>
    </submittedName>
</protein>
<dbReference type="KEGG" id="amus:LMH87_011306"/>
<evidence type="ECO:0000313" key="3">
    <source>
        <dbReference type="Proteomes" id="UP001144673"/>
    </source>
</evidence>